<comment type="subcellular location">
    <subcellularLocation>
        <location evidence="9">Mitochondrion</location>
    </subcellularLocation>
    <subcellularLocation>
        <location evidence="9">Mitochondrion inner membrane</location>
    </subcellularLocation>
</comment>
<dbReference type="InterPro" id="IPR008688">
    <property type="entry name" value="ATP_synth_Bsub_B/MI25"/>
</dbReference>
<keyword evidence="5 9" id="KW-0999">Mitochondrion inner membrane</keyword>
<keyword evidence="3 9" id="KW-0138">CF(0)</keyword>
<keyword evidence="11" id="KW-1185">Reference proteome</keyword>
<evidence type="ECO:0000256" key="5">
    <source>
        <dbReference type="ARBA" id="ARBA00022792"/>
    </source>
</evidence>
<dbReference type="Proteomes" id="UP001162162">
    <property type="component" value="Unassembled WGS sequence"/>
</dbReference>
<feature type="non-terminal residue" evidence="10">
    <location>
        <position position="337"/>
    </location>
</feature>
<keyword evidence="2 9" id="KW-0813">Transport</keyword>
<comment type="function">
    <text evidence="9">Subunit b, of the mitochondrial membrane ATP synthase complex (F(1)F(0) ATP synthase or Complex V) that produces ATP from ADP in the presence of a proton gradient across the membrane which is generated by electron transport complexes of the respiratory chain. ATP synthase complex consist of a soluble F(1) head domain - the catalytic core - and a membrane F(1) domain - the membrane proton channel. These two domains are linked by a central stalk rotating inside the F(1) region and a stationary peripheral stalk. During catalysis, ATP synthesis in the catalytic domain of F(1) is coupled via a rotary mechanism of the central stalk subunits to proton translocation. In vivo, can only synthesize ATP although its ATP hydrolase activity can be activated artificially in vitro. Part of the complex F(0) domain. Part of the complex F(0) domain and the peripheric stalk, which acts as a stator to hold the catalytic alpha(3)beta(3) subcomplex and subunit a/ATP6 static relative to the rotary elements.</text>
</comment>
<dbReference type="PANTHER" id="PTHR12733">
    <property type="entry name" value="MITOCHONDRIAL ATP SYNTHASE B CHAIN"/>
    <property type="match status" value="1"/>
</dbReference>
<evidence type="ECO:0000256" key="7">
    <source>
        <dbReference type="ARBA" id="ARBA00023128"/>
    </source>
</evidence>
<evidence type="ECO:0000256" key="8">
    <source>
        <dbReference type="ARBA" id="ARBA00023136"/>
    </source>
</evidence>
<evidence type="ECO:0000313" key="11">
    <source>
        <dbReference type="Proteomes" id="UP001162162"/>
    </source>
</evidence>
<dbReference type="PANTHER" id="PTHR12733:SF3">
    <property type="entry name" value="ATP SYNTHASE F(0) COMPLEX SUBUNIT B1, MITOCHONDRIAL"/>
    <property type="match status" value="1"/>
</dbReference>
<dbReference type="GO" id="GO:0005743">
    <property type="term" value="C:mitochondrial inner membrane"/>
    <property type="evidence" value="ECO:0007669"/>
    <property type="project" value="UniProtKB-SubCell"/>
</dbReference>
<sequence>MLLPACCERVATNLNKTVSGDTLSSLDKPSVEEIEKNAFDNEEEVMQIILTEKENDASVRSRLSKECNTLLADKKISLTGSSGLNLHLENKPFKGVGWETYEFSNTADDLKKQSLSPAVMGICKDTPGAAGPPSASPPRSPSGSAPASEWWKFFLPKTGVTGFWTFLFTCGTWLVSKEYYVLEHNYYGGLSIAVLWYYAIKHVGPLISNFLDKGIDSYEKGWQKGRDEEKEHLQNLINDEQVLQFQADGQLVVVKAKRENVALQLEDEFRQRQMHVYEEVKKRLDYHVAVALAHRKIVHKNLVEYVTREVEKSITPEMQKQLIDVSIESIISEFEKG</sequence>
<comment type="subunit">
    <text evidence="9">F-type ATPases have 2 components, CF(1) - the catalytic core - and CF(0) - the membrane proton channel. CF(1) and CF(0) have multiple subunits.</text>
</comment>
<keyword evidence="4 9" id="KW-0375">Hydrogen ion transport</keyword>
<comment type="caution">
    <text evidence="10">The sequence shown here is derived from an EMBL/GenBank/DDBJ whole genome shotgun (WGS) entry which is preliminary data.</text>
</comment>
<dbReference type="GO" id="GO:0046933">
    <property type="term" value="F:proton-transporting ATP synthase activity, rotational mechanism"/>
    <property type="evidence" value="ECO:0007669"/>
    <property type="project" value="TreeGrafter"/>
</dbReference>
<keyword evidence="6 9" id="KW-0406">Ion transport</keyword>
<protein>
    <recommendedName>
        <fullName evidence="9">ATP synthase subunit b</fullName>
    </recommendedName>
</protein>
<evidence type="ECO:0000256" key="4">
    <source>
        <dbReference type="ARBA" id="ARBA00022781"/>
    </source>
</evidence>
<name>A0AAV8ZHF7_9CUCU</name>
<dbReference type="Pfam" id="PF05405">
    <property type="entry name" value="Mt_ATP-synt_B"/>
    <property type="match status" value="1"/>
</dbReference>
<comment type="similarity">
    <text evidence="1 9">Belongs to the eukaryotic ATPase B chain family.</text>
</comment>
<evidence type="ECO:0000256" key="1">
    <source>
        <dbReference type="ARBA" id="ARBA00007479"/>
    </source>
</evidence>
<dbReference type="SUPFAM" id="SSF161060">
    <property type="entry name" value="ATP synthase B chain-like"/>
    <property type="match status" value="1"/>
</dbReference>
<evidence type="ECO:0000256" key="3">
    <source>
        <dbReference type="ARBA" id="ARBA00022547"/>
    </source>
</evidence>
<evidence type="ECO:0000256" key="6">
    <source>
        <dbReference type="ARBA" id="ARBA00023065"/>
    </source>
</evidence>
<keyword evidence="8 9" id="KW-0472">Membrane</keyword>
<organism evidence="10 11">
    <name type="scientific">Aromia moschata</name>
    <dbReference type="NCBI Taxonomy" id="1265417"/>
    <lineage>
        <taxon>Eukaryota</taxon>
        <taxon>Metazoa</taxon>
        <taxon>Ecdysozoa</taxon>
        <taxon>Arthropoda</taxon>
        <taxon>Hexapoda</taxon>
        <taxon>Insecta</taxon>
        <taxon>Pterygota</taxon>
        <taxon>Neoptera</taxon>
        <taxon>Endopterygota</taxon>
        <taxon>Coleoptera</taxon>
        <taxon>Polyphaga</taxon>
        <taxon>Cucujiformia</taxon>
        <taxon>Chrysomeloidea</taxon>
        <taxon>Cerambycidae</taxon>
        <taxon>Cerambycinae</taxon>
        <taxon>Callichromatini</taxon>
        <taxon>Aromia</taxon>
    </lineage>
</organism>
<proteinExistence type="inferred from homology"/>
<dbReference type="EMBL" id="JAPWTK010000001">
    <property type="protein sequence ID" value="KAJ8963186.1"/>
    <property type="molecule type" value="Genomic_DNA"/>
</dbReference>
<keyword evidence="7 9" id="KW-0496">Mitochondrion</keyword>
<evidence type="ECO:0000256" key="9">
    <source>
        <dbReference type="RuleBase" id="RU368017"/>
    </source>
</evidence>
<accession>A0AAV8ZHF7</accession>
<evidence type="ECO:0000313" key="10">
    <source>
        <dbReference type="EMBL" id="KAJ8963186.1"/>
    </source>
</evidence>
<dbReference type="Gene3D" id="1.20.5.2210">
    <property type="match status" value="1"/>
</dbReference>
<gene>
    <name evidence="10" type="ORF">NQ318_018652</name>
</gene>
<dbReference type="AlphaFoldDB" id="A0AAV8ZHF7"/>
<dbReference type="GO" id="GO:0045259">
    <property type="term" value="C:proton-transporting ATP synthase complex"/>
    <property type="evidence" value="ECO:0007669"/>
    <property type="project" value="UniProtKB-KW"/>
</dbReference>
<reference evidence="10" key="1">
    <citation type="journal article" date="2023" name="Insect Mol. Biol.">
        <title>Genome sequencing provides insights into the evolution of gene families encoding plant cell wall-degrading enzymes in longhorned beetles.</title>
        <authorList>
            <person name="Shin N.R."/>
            <person name="Okamura Y."/>
            <person name="Kirsch R."/>
            <person name="Pauchet Y."/>
        </authorList>
    </citation>
    <scope>NUCLEOTIDE SEQUENCE</scope>
    <source>
        <strain evidence="10">AMC_N1</strain>
    </source>
</reference>
<evidence type="ECO:0000256" key="2">
    <source>
        <dbReference type="ARBA" id="ARBA00022448"/>
    </source>
</evidence>
<dbReference type="InterPro" id="IPR013837">
    <property type="entry name" value="ATP_synth_F0_suB"/>
</dbReference>